<evidence type="ECO:0000256" key="6">
    <source>
        <dbReference type="ARBA" id="ARBA00023004"/>
    </source>
</evidence>
<dbReference type="Gene3D" id="2.120.10.30">
    <property type="entry name" value="TolB, C-terminal domain"/>
    <property type="match status" value="1"/>
</dbReference>
<dbReference type="InterPro" id="IPR013547">
    <property type="entry name" value="P4H_N"/>
</dbReference>
<keyword evidence="7" id="KW-1133">Transmembrane helix</keyword>
<accession>A0A820TY94</accession>
<feature type="transmembrane region" description="Helical" evidence="7">
    <location>
        <begin position="709"/>
        <end position="732"/>
    </location>
</feature>
<proteinExistence type="predicted"/>
<keyword evidence="7" id="KW-0472">Membrane</keyword>
<protein>
    <recommendedName>
        <fullName evidence="8">Prolyl 4-hydroxylase alpha subunit domain-containing protein</fullName>
    </recommendedName>
</protein>
<dbReference type="PANTHER" id="PTHR10869">
    <property type="entry name" value="PROLYL 4-HYDROXYLASE ALPHA SUBUNIT"/>
    <property type="match status" value="1"/>
</dbReference>
<organism evidence="9 10">
    <name type="scientific">Rotaria socialis</name>
    <dbReference type="NCBI Taxonomy" id="392032"/>
    <lineage>
        <taxon>Eukaryota</taxon>
        <taxon>Metazoa</taxon>
        <taxon>Spiralia</taxon>
        <taxon>Gnathifera</taxon>
        <taxon>Rotifera</taxon>
        <taxon>Eurotatoria</taxon>
        <taxon>Bdelloidea</taxon>
        <taxon>Philodinida</taxon>
        <taxon>Philodinidae</taxon>
        <taxon>Rotaria</taxon>
    </lineage>
</organism>
<evidence type="ECO:0000313" key="9">
    <source>
        <dbReference type="EMBL" id="CAF4474026.1"/>
    </source>
</evidence>
<feature type="domain" description="Prolyl 4-hydroxylase alpha subunit" evidence="8">
    <location>
        <begin position="657"/>
        <end position="824"/>
    </location>
</feature>
<dbReference type="InterPro" id="IPR044862">
    <property type="entry name" value="Pro_4_hyd_alph_FE2OG_OXY"/>
</dbReference>
<dbReference type="SUPFAM" id="SSF48452">
    <property type="entry name" value="TPR-like"/>
    <property type="match status" value="1"/>
</dbReference>
<dbReference type="GO" id="GO:0004656">
    <property type="term" value="F:procollagen-proline 4-dioxygenase activity"/>
    <property type="evidence" value="ECO:0007669"/>
    <property type="project" value="InterPro"/>
</dbReference>
<evidence type="ECO:0000256" key="1">
    <source>
        <dbReference type="ARBA" id="ARBA00001961"/>
    </source>
</evidence>
<dbReference type="Gene3D" id="6.10.140.1460">
    <property type="match status" value="1"/>
</dbReference>
<evidence type="ECO:0000256" key="5">
    <source>
        <dbReference type="ARBA" id="ARBA00023002"/>
    </source>
</evidence>
<dbReference type="Pfam" id="PF08336">
    <property type="entry name" value="P4Ha_N"/>
    <property type="match status" value="1"/>
</dbReference>
<keyword evidence="5" id="KW-0560">Oxidoreductase</keyword>
<keyword evidence="3" id="KW-0847">Vitamin C</keyword>
<dbReference type="Pfam" id="PF13640">
    <property type="entry name" value="2OG-FeII_Oxy_3"/>
    <property type="match status" value="1"/>
</dbReference>
<evidence type="ECO:0000256" key="4">
    <source>
        <dbReference type="ARBA" id="ARBA00022964"/>
    </source>
</evidence>
<evidence type="ECO:0000256" key="7">
    <source>
        <dbReference type="SAM" id="Phobius"/>
    </source>
</evidence>
<dbReference type="InterPro" id="IPR011990">
    <property type="entry name" value="TPR-like_helical_dom_sf"/>
</dbReference>
<dbReference type="CDD" id="cd05819">
    <property type="entry name" value="NHL"/>
    <property type="match status" value="1"/>
</dbReference>
<dbReference type="EMBL" id="CAJOBO010002922">
    <property type="protein sequence ID" value="CAF4474026.1"/>
    <property type="molecule type" value="Genomic_DNA"/>
</dbReference>
<keyword evidence="4" id="KW-0223">Dioxygenase</keyword>
<evidence type="ECO:0000256" key="3">
    <source>
        <dbReference type="ARBA" id="ARBA00022896"/>
    </source>
</evidence>
<dbReference type="Proteomes" id="UP000663851">
    <property type="component" value="Unassembled WGS sequence"/>
</dbReference>
<dbReference type="InterPro" id="IPR011042">
    <property type="entry name" value="6-blade_b-propeller_TolB-like"/>
</dbReference>
<dbReference type="Gene3D" id="1.25.40.10">
    <property type="entry name" value="Tetratricopeptide repeat domain"/>
    <property type="match status" value="1"/>
</dbReference>
<keyword evidence="6" id="KW-0408">Iron</keyword>
<dbReference type="SUPFAM" id="SSF63829">
    <property type="entry name" value="Calcium-dependent phosphotriesterase"/>
    <property type="match status" value="1"/>
</dbReference>
<dbReference type="Gene3D" id="2.60.120.620">
    <property type="entry name" value="q2cbj1_9rhob like domain"/>
    <property type="match status" value="1"/>
</dbReference>
<keyword evidence="7" id="KW-0812">Transmembrane</keyword>
<name>A0A820TY94_9BILA</name>
<dbReference type="AlphaFoldDB" id="A0A820TY94"/>
<dbReference type="GO" id="GO:0005506">
    <property type="term" value="F:iron ion binding"/>
    <property type="evidence" value="ECO:0007669"/>
    <property type="project" value="InterPro"/>
</dbReference>
<dbReference type="GO" id="GO:0005783">
    <property type="term" value="C:endoplasmic reticulum"/>
    <property type="evidence" value="ECO:0007669"/>
    <property type="project" value="InterPro"/>
</dbReference>
<comment type="cofactor">
    <cofactor evidence="1">
        <name>L-ascorbate</name>
        <dbReference type="ChEBI" id="CHEBI:38290"/>
    </cofactor>
</comment>
<reference evidence="9" key="1">
    <citation type="submission" date="2021-02" db="EMBL/GenBank/DDBJ databases">
        <authorList>
            <person name="Nowell W R."/>
        </authorList>
    </citation>
    <scope>NUCLEOTIDE SEQUENCE</scope>
</reference>
<sequence>MTCNQIDVCRIDLNLSYAIDCYCATSTTSNVITAVGSCNGSCTEVLSKDLTTLHVQAGIFVSSNGTLYVADGLPVNKIFALEPNQQIVWSSNATIPPSGITGICALNKLSGPNNFAFDSFGNIYISGSLCHLVAQWALNATNGTLVTGSPLGTLGSTNLLLNQPYGLALYESLSILYVSNRNNNRIQKFILGNLTGVTIAGGNDAGSTSNQLNRPTTIILPHNNSELYICDTSNNQIQKWTMGASSSITIAGSVSGLGDSTLYLLNLPYDIWIDLDETYLLISDSSNCLAQRLHTANMFCIWLYFFLFTIELNIHVHSDGFSSTTHLAQMLDTVVELTKQLKTYLEEENKRMDHITKFLNLIESQVSRAKGNEEKYFSNPINSYLFIKHLTIEWNHIKTMVSPDLSKIIDKQWLFPSFEDYIGTVTSLLRLQDTYQLKTIWAQIHFDIIHADHLLGHDCYVIGRAALATKDFYHALMWLQEALDRIDQENNTTLISKINILNNLVHATFQQGNIEHALALVEEILSIGNQQYIQGMLKRKKSKIHYESLINKRTLIAEEQEIVDFKTTDDTDFIGNSLKQSSIQYVSMNNKNFQVKNQRPGTNLELKSRQAFEEICRQQHAQLSKKRQATLFCRYRHTNHPYLILRPVKEEKVLDEPAVFLFHDVVSDSDIEKIKALAVPRLQRALVRNAATNTITPTNDRISKRSPTMVSVATTVLTWIFTMYAFIFQAFAKSIIVNVMHLEIGKFCLLPQGNRIATWMTYMSDVEWGGATVFPLFGGYITPKKGSTLFWYNLHASGEADYRTLHAACPVLIGNKWIANKWIHEYGQEFRRRCSLDPMT</sequence>
<evidence type="ECO:0000256" key="2">
    <source>
        <dbReference type="ARBA" id="ARBA00022723"/>
    </source>
</evidence>
<evidence type="ECO:0000259" key="8">
    <source>
        <dbReference type="SMART" id="SM00702"/>
    </source>
</evidence>
<dbReference type="PANTHER" id="PTHR10869:SF244">
    <property type="entry name" value="PROLYL 4-HYDROXYLASE SUBUNIT ALPHA-2"/>
    <property type="match status" value="1"/>
</dbReference>
<dbReference type="InterPro" id="IPR006620">
    <property type="entry name" value="Pro_4_hyd_alph"/>
</dbReference>
<dbReference type="InterPro" id="IPR059068">
    <property type="entry name" value="TPR_P4H"/>
</dbReference>
<dbReference type="SMART" id="SM00702">
    <property type="entry name" value="P4Hc"/>
    <property type="match status" value="1"/>
</dbReference>
<comment type="caution">
    <text evidence="9">The sequence shown here is derived from an EMBL/GenBank/DDBJ whole genome shotgun (WGS) entry which is preliminary data.</text>
</comment>
<dbReference type="Pfam" id="PF23558">
    <property type="entry name" value="TPR_P4H"/>
    <property type="match status" value="1"/>
</dbReference>
<keyword evidence="2" id="KW-0479">Metal-binding</keyword>
<dbReference type="InterPro" id="IPR045054">
    <property type="entry name" value="P4HA-like"/>
</dbReference>
<gene>
    <name evidence="9" type="ORF">HFQ381_LOCUS25669</name>
</gene>
<evidence type="ECO:0000313" key="10">
    <source>
        <dbReference type="Proteomes" id="UP000663851"/>
    </source>
</evidence>
<dbReference type="GO" id="GO:0031418">
    <property type="term" value="F:L-ascorbic acid binding"/>
    <property type="evidence" value="ECO:0007669"/>
    <property type="project" value="UniProtKB-KW"/>
</dbReference>